<gene>
    <name evidence="3" type="ORF">BOKJ2_LOCUS11071</name>
</gene>
<dbReference type="InterPro" id="IPR001005">
    <property type="entry name" value="SANT/Myb"/>
</dbReference>
<evidence type="ECO:0000313" key="3">
    <source>
        <dbReference type="EMBL" id="CAD5224422.1"/>
    </source>
</evidence>
<protein>
    <recommendedName>
        <fullName evidence="2">MADF domain-containing protein</fullName>
    </recommendedName>
</protein>
<feature type="domain" description="MADF" evidence="2">
    <location>
        <begin position="12"/>
        <end position="97"/>
    </location>
</feature>
<dbReference type="EMBL" id="CAJFDH010000005">
    <property type="protein sequence ID" value="CAD5224422.1"/>
    <property type="molecule type" value="Genomic_DNA"/>
</dbReference>
<accession>A0A811L9N5</accession>
<dbReference type="PANTHER" id="PTHR12243">
    <property type="entry name" value="MADF DOMAIN TRANSCRIPTION FACTOR"/>
    <property type="match status" value="1"/>
</dbReference>
<feature type="region of interest" description="Disordered" evidence="1">
    <location>
        <begin position="96"/>
        <end position="140"/>
    </location>
</feature>
<dbReference type="InterPro" id="IPR006578">
    <property type="entry name" value="MADF-dom"/>
</dbReference>
<dbReference type="Proteomes" id="UP000783686">
    <property type="component" value="Unassembled WGS sequence"/>
</dbReference>
<dbReference type="EMBL" id="CAJFCW020000005">
    <property type="protein sequence ID" value="CAG9119854.1"/>
    <property type="molecule type" value="Genomic_DNA"/>
</dbReference>
<dbReference type="SMART" id="SM00717">
    <property type="entry name" value="SANT"/>
    <property type="match status" value="1"/>
</dbReference>
<feature type="region of interest" description="Disordered" evidence="1">
    <location>
        <begin position="248"/>
        <end position="281"/>
    </location>
</feature>
<dbReference type="AlphaFoldDB" id="A0A811L9N5"/>
<reference evidence="3" key="1">
    <citation type="submission" date="2020-09" db="EMBL/GenBank/DDBJ databases">
        <authorList>
            <person name="Kikuchi T."/>
        </authorList>
    </citation>
    <scope>NUCLEOTIDE SEQUENCE</scope>
    <source>
        <strain evidence="3">SH1</strain>
    </source>
</reference>
<dbReference type="Pfam" id="PF10545">
    <property type="entry name" value="MADF_DNA_bdg"/>
    <property type="match status" value="1"/>
</dbReference>
<dbReference type="PROSITE" id="PS51029">
    <property type="entry name" value="MADF"/>
    <property type="match status" value="1"/>
</dbReference>
<comment type="caution">
    <text evidence="3">The sequence shown here is derived from an EMBL/GenBank/DDBJ whole genome shotgun (WGS) entry which is preliminary data.</text>
</comment>
<dbReference type="InterPro" id="IPR039353">
    <property type="entry name" value="TF_Adf1"/>
</dbReference>
<feature type="compositionally biased region" description="Low complexity" evidence="1">
    <location>
        <begin position="261"/>
        <end position="274"/>
    </location>
</feature>
<dbReference type="CDD" id="cd00167">
    <property type="entry name" value="SANT"/>
    <property type="match status" value="1"/>
</dbReference>
<evidence type="ECO:0000259" key="2">
    <source>
        <dbReference type="PROSITE" id="PS51029"/>
    </source>
</evidence>
<feature type="region of interest" description="Disordered" evidence="1">
    <location>
        <begin position="203"/>
        <end position="227"/>
    </location>
</feature>
<evidence type="ECO:0000256" key="1">
    <source>
        <dbReference type="SAM" id="MobiDB-lite"/>
    </source>
</evidence>
<keyword evidence="4" id="KW-1185">Reference proteome</keyword>
<evidence type="ECO:0000313" key="4">
    <source>
        <dbReference type="Proteomes" id="UP000614601"/>
    </source>
</evidence>
<dbReference type="GO" id="GO:0005634">
    <property type="term" value="C:nucleus"/>
    <property type="evidence" value="ECO:0007669"/>
    <property type="project" value="TreeGrafter"/>
</dbReference>
<proteinExistence type="predicted"/>
<dbReference type="PANTHER" id="PTHR12243:SF67">
    <property type="entry name" value="COREPRESSOR OF PANGOLIN, ISOFORM A-RELATED"/>
    <property type="match status" value="1"/>
</dbReference>
<sequence length="332" mass="37939">MTKLFTEEEVIQLCQAIRSHPSLYDPADPNFGKSLPNKLVWENIAKQFDKKSFTADDVKLKWKNLRDTMALLLRKSNRDPNTWRFYEHCRFLNNYERPQRRNRKSQPSQPQTKPDDSDAKRIKLTPDQPPPQPAPQFHNSNMNLMKMINPDNSNESLLSSLQHRLSSQSLLLPTTTTVMSTLPMPQPQRPVATVMAAKEEEVSPPLRHLTDQSPPLCAEDSSSREPFFDDASRDSILQHLASQNPSLLATPLNHNHLPRLSSSNTNTNSFVNSSQGSTSSRDLYDVFGEETAMRLRAIDSSGDRALFLKARRIINNALEEAEMEMHNRNRQH</sequence>
<dbReference type="GO" id="GO:0005667">
    <property type="term" value="C:transcription regulator complex"/>
    <property type="evidence" value="ECO:0007669"/>
    <property type="project" value="TreeGrafter"/>
</dbReference>
<dbReference type="Proteomes" id="UP000614601">
    <property type="component" value="Unassembled WGS sequence"/>
</dbReference>
<name>A0A811L9N5_9BILA</name>
<organism evidence="3 4">
    <name type="scientific">Bursaphelenchus okinawaensis</name>
    <dbReference type="NCBI Taxonomy" id="465554"/>
    <lineage>
        <taxon>Eukaryota</taxon>
        <taxon>Metazoa</taxon>
        <taxon>Ecdysozoa</taxon>
        <taxon>Nematoda</taxon>
        <taxon>Chromadorea</taxon>
        <taxon>Rhabditida</taxon>
        <taxon>Tylenchina</taxon>
        <taxon>Tylenchomorpha</taxon>
        <taxon>Aphelenchoidea</taxon>
        <taxon>Aphelenchoididae</taxon>
        <taxon>Bursaphelenchus</taxon>
    </lineage>
</organism>
<dbReference type="OrthoDB" id="5876908at2759"/>
<dbReference type="GO" id="GO:0006357">
    <property type="term" value="P:regulation of transcription by RNA polymerase II"/>
    <property type="evidence" value="ECO:0007669"/>
    <property type="project" value="TreeGrafter"/>
</dbReference>
<dbReference type="SMART" id="SM00595">
    <property type="entry name" value="MADF"/>
    <property type="match status" value="1"/>
</dbReference>